<keyword evidence="2" id="KW-1185">Reference proteome</keyword>
<dbReference type="AlphaFoldDB" id="A0A4Y7PM93"/>
<evidence type="ECO:0008006" key="3">
    <source>
        <dbReference type="Google" id="ProtNLM"/>
    </source>
</evidence>
<dbReference type="OrthoDB" id="3251176at2759"/>
<organism evidence="1 2">
    <name type="scientific">Rickenella mellea</name>
    <dbReference type="NCBI Taxonomy" id="50990"/>
    <lineage>
        <taxon>Eukaryota</taxon>
        <taxon>Fungi</taxon>
        <taxon>Dikarya</taxon>
        <taxon>Basidiomycota</taxon>
        <taxon>Agaricomycotina</taxon>
        <taxon>Agaricomycetes</taxon>
        <taxon>Hymenochaetales</taxon>
        <taxon>Rickenellaceae</taxon>
        <taxon>Rickenella</taxon>
    </lineage>
</organism>
<evidence type="ECO:0000313" key="2">
    <source>
        <dbReference type="Proteomes" id="UP000294933"/>
    </source>
</evidence>
<dbReference type="Proteomes" id="UP000294933">
    <property type="component" value="Unassembled WGS sequence"/>
</dbReference>
<dbReference type="EMBL" id="ML170241">
    <property type="protein sequence ID" value="TDL16534.1"/>
    <property type="molecule type" value="Genomic_DNA"/>
</dbReference>
<name>A0A4Y7PM93_9AGAM</name>
<sequence>MAQTADIQQVQPRGRRPRGTGIIEFLHLPVLQQTLGADGAIQSETISVTDMTTKETIKAWLRDYDLPVSGTRVELLARLRNYSNDRAGWVSSVHFQVKKKRTRGGASGSGACRPSAKRARAVFGDKEPVAGYQTKKDAQSVEVPKSAIEINISTALVNKFLSLPFSRAGGQPIAGSSSLSGEVETSVNGLEMHAPAGSPIQGEIIYRRLYRQMKQQELNILGAIQNLQPLIPSTSHYTPAAATAEIPNIAVVQALQEPTLPIVSASSANLSVNDSELSSVENTHTTILGNEEFHYNPSMVPDVPAVRFAADLGQLFCEWHSSERLQVNGRGIPIKYWPEFYKKRKGVKEHAWAAVRNQWTNWKFIVEERDHLGSDEAFWAKWQDSKGITLNYTANLKGLKVEREAANKDAKAKALQFFNEDLSSEDAGNLFKYEKSGQTHLGGSDRFIARRWSALLKNSDAAARWAEMESRASEAC</sequence>
<proteinExistence type="predicted"/>
<accession>A0A4Y7PM93</accession>
<evidence type="ECO:0000313" key="1">
    <source>
        <dbReference type="EMBL" id="TDL16534.1"/>
    </source>
</evidence>
<reference evidence="1 2" key="1">
    <citation type="submission" date="2018-06" db="EMBL/GenBank/DDBJ databases">
        <title>A transcriptomic atlas of mushroom development highlights an independent origin of complex multicellularity.</title>
        <authorList>
            <consortium name="DOE Joint Genome Institute"/>
            <person name="Krizsan K."/>
            <person name="Almasi E."/>
            <person name="Merenyi Z."/>
            <person name="Sahu N."/>
            <person name="Viragh M."/>
            <person name="Koszo T."/>
            <person name="Mondo S."/>
            <person name="Kiss B."/>
            <person name="Balint B."/>
            <person name="Kues U."/>
            <person name="Barry K."/>
            <person name="Hegedus J.C."/>
            <person name="Henrissat B."/>
            <person name="Johnson J."/>
            <person name="Lipzen A."/>
            <person name="Ohm R."/>
            <person name="Nagy I."/>
            <person name="Pangilinan J."/>
            <person name="Yan J."/>
            <person name="Xiong Y."/>
            <person name="Grigoriev I.V."/>
            <person name="Hibbett D.S."/>
            <person name="Nagy L.G."/>
        </authorList>
    </citation>
    <scope>NUCLEOTIDE SEQUENCE [LARGE SCALE GENOMIC DNA]</scope>
    <source>
        <strain evidence="1 2">SZMC22713</strain>
    </source>
</reference>
<protein>
    <recommendedName>
        <fullName evidence="3">SAP domain-containing protein</fullName>
    </recommendedName>
</protein>
<gene>
    <name evidence="1" type="ORF">BD410DRAFT_844347</name>
</gene>
<dbReference type="VEuPathDB" id="FungiDB:BD410DRAFT_844347"/>